<dbReference type="Proteomes" id="UP001148737">
    <property type="component" value="Unassembled WGS sequence"/>
</dbReference>
<evidence type="ECO:0000313" key="2">
    <source>
        <dbReference type="Proteomes" id="UP001148737"/>
    </source>
</evidence>
<comment type="caution">
    <text evidence="1">The sequence shown here is derived from an EMBL/GenBank/DDBJ whole genome shotgun (WGS) entry which is preliminary data.</text>
</comment>
<gene>
    <name evidence="1" type="ORF">NLG97_g327</name>
</gene>
<name>A0ACC1RAB5_9HYPO</name>
<keyword evidence="2" id="KW-1185">Reference proteome</keyword>
<accession>A0ACC1RAB5</accession>
<sequence>MSFKRTAREWRAALELMVQVPYDFVRRQIAVGDYQTSFVSRLITQKLDGSATPPPNETDENDIKWAAAVMYLAGVDPVSITLKGFFLAMILFPEVQIEAQTEIDRVIGHGRLPMFQDRQNLPYVHAIVSEVFGGFFTILPSTKTHSVSTLSVTSIKEMNQNLGLMLSALDEELAPAAKAVDEHGIETDVQVKRSSGTLSFFEDFPYNIIPRTPEKAALIRTITRH</sequence>
<dbReference type="EMBL" id="JANAKD010000010">
    <property type="protein sequence ID" value="KAJ3499434.1"/>
    <property type="molecule type" value="Genomic_DNA"/>
</dbReference>
<proteinExistence type="predicted"/>
<organism evidence="1 2">
    <name type="scientific">Lecanicillium saksenae</name>
    <dbReference type="NCBI Taxonomy" id="468837"/>
    <lineage>
        <taxon>Eukaryota</taxon>
        <taxon>Fungi</taxon>
        <taxon>Dikarya</taxon>
        <taxon>Ascomycota</taxon>
        <taxon>Pezizomycotina</taxon>
        <taxon>Sordariomycetes</taxon>
        <taxon>Hypocreomycetidae</taxon>
        <taxon>Hypocreales</taxon>
        <taxon>Cordycipitaceae</taxon>
        <taxon>Lecanicillium</taxon>
    </lineage>
</organism>
<reference evidence="1" key="1">
    <citation type="submission" date="2022-07" db="EMBL/GenBank/DDBJ databases">
        <title>Genome Sequence of Lecanicillium saksenae.</title>
        <authorList>
            <person name="Buettner E."/>
        </authorList>
    </citation>
    <scope>NUCLEOTIDE SEQUENCE</scope>
    <source>
        <strain evidence="1">VT-O1</strain>
    </source>
</reference>
<evidence type="ECO:0000313" key="1">
    <source>
        <dbReference type="EMBL" id="KAJ3499434.1"/>
    </source>
</evidence>
<protein>
    <submittedName>
        <fullName evidence="1">Uncharacterized protein</fullName>
    </submittedName>
</protein>